<keyword evidence="2" id="KW-1185">Reference proteome</keyword>
<reference evidence="1 2" key="1">
    <citation type="submission" date="2023-09" db="EMBL/GenBank/DDBJ databases">
        <title>Pangenome analysis of Batrachochytrium dendrobatidis and related Chytrids.</title>
        <authorList>
            <person name="Yacoub M.N."/>
            <person name="Stajich J.E."/>
            <person name="James T.Y."/>
        </authorList>
    </citation>
    <scope>NUCLEOTIDE SEQUENCE [LARGE SCALE GENOMIC DNA]</scope>
    <source>
        <strain evidence="1 2">JEL0888</strain>
    </source>
</reference>
<name>A0ABR4MZK6_9FUNG</name>
<dbReference type="EMBL" id="JADGIZ020000059">
    <property type="protein sequence ID" value="KAL2912728.1"/>
    <property type="molecule type" value="Genomic_DNA"/>
</dbReference>
<protein>
    <submittedName>
        <fullName evidence="1">Uncharacterized protein</fullName>
    </submittedName>
</protein>
<evidence type="ECO:0000313" key="2">
    <source>
        <dbReference type="Proteomes" id="UP001527925"/>
    </source>
</evidence>
<accession>A0ABR4MZK6</accession>
<proteinExistence type="predicted"/>
<evidence type="ECO:0000313" key="1">
    <source>
        <dbReference type="EMBL" id="KAL2912728.1"/>
    </source>
</evidence>
<dbReference type="Proteomes" id="UP001527925">
    <property type="component" value="Unassembled WGS sequence"/>
</dbReference>
<comment type="caution">
    <text evidence="1">The sequence shown here is derived from an EMBL/GenBank/DDBJ whole genome shotgun (WGS) entry which is preliminary data.</text>
</comment>
<organism evidence="1 2">
    <name type="scientific">Polyrhizophydium stewartii</name>
    <dbReference type="NCBI Taxonomy" id="2732419"/>
    <lineage>
        <taxon>Eukaryota</taxon>
        <taxon>Fungi</taxon>
        <taxon>Fungi incertae sedis</taxon>
        <taxon>Chytridiomycota</taxon>
        <taxon>Chytridiomycota incertae sedis</taxon>
        <taxon>Chytridiomycetes</taxon>
        <taxon>Rhizophydiales</taxon>
        <taxon>Rhizophydiales incertae sedis</taxon>
        <taxon>Polyrhizophydium</taxon>
    </lineage>
</organism>
<gene>
    <name evidence="1" type="ORF">HK105_207836</name>
</gene>
<sequence length="484" mass="53416">MSSGSAPVIAHTAPGTGTSPAGAVASLDLVSLKELRGHLQFKRPMPAISLFDRIRVEFPKLLARMSLQDFAELVSMVALSVDLPPGFSPEMRIETARRILATAKEMGVTLGHDTRRLMLAVHASVGDFEGLNKLLIEMRQTVTYISAKELLAAQSRAYLLAGRDAEGMQFWKHLRDMDNSGSPYVHLFETQVLRGSISDALHTLETMEQQFQGMMPGTRYLLRLCRLMLAQKDLDGLVRLFYACKRGRILQKHPISAAAACELALAGRFRDTLAILDVRRETKSTWTPKHTFAEIVAIEGLGDVDRLPALFGMVGRFSGDSDIEVEVANVFAKLVGPTASADHLQVQMEADSLISKPDNHVALLMLLRGYAQRADSQSVMHVLTVLMRRRLGVPLVMLVPVLEVVVDQRGGEEAVCVLESMASARLPYINQGPYYVSAATPILKRFPELESRVIGLHPSVAGLLEERQPKVEGWRETYGQTHSK</sequence>